<dbReference type="GO" id="GO:0000271">
    <property type="term" value="P:polysaccharide biosynthetic process"/>
    <property type="evidence" value="ECO:0007669"/>
    <property type="project" value="InterPro"/>
</dbReference>
<accession>A0A6M8EGB4</accession>
<dbReference type="EMBL" id="CP042652">
    <property type="protein sequence ID" value="QKE29660.1"/>
    <property type="molecule type" value="Genomic_DNA"/>
</dbReference>
<dbReference type="SUPFAM" id="SSF51182">
    <property type="entry name" value="RmlC-like cupins"/>
    <property type="match status" value="1"/>
</dbReference>
<organism evidence="12 13">
    <name type="scientific">Arcobacter acticola</name>
    <dbReference type="NCBI Taxonomy" id="1849015"/>
    <lineage>
        <taxon>Bacteria</taxon>
        <taxon>Pseudomonadati</taxon>
        <taxon>Campylobacterota</taxon>
        <taxon>Epsilonproteobacteria</taxon>
        <taxon>Campylobacterales</taxon>
        <taxon>Arcobacteraceae</taxon>
        <taxon>Arcobacter</taxon>
    </lineage>
</organism>
<dbReference type="CDD" id="cd02213">
    <property type="entry name" value="cupin_PMI_typeII_C"/>
    <property type="match status" value="1"/>
</dbReference>
<dbReference type="PANTHER" id="PTHR46390:SF1">
    <property type="entry name" value="MANNOSE-1-PHOSPHATE GUANYLYLTRANSFERASE"/>
    <property type="match status" value="1"/>
</dbReference>
<dbReference type="InterPro" id="IPR011051">
    <property type="entry name" value="RmlC_Cupin_sf"/>
</dbReference>
<evidence type="ECO:0000259" key="9">
    <source>
        <dbReference type="Pfam" id="PF00483"/>
    </source>
</evidence>
<dbReference type="InterPro" id="IPR029044">
    <property type="entry name" value="Nucleotide-diphossugar_trans"/>
</dbReference>
<dbReference type="GO" id="GO:0005525">
    <property type="term" value="F:GTP binding"/>
    <property type="evidence" value="ECO:0007669"/>
    <property type="project" value="UniProtKB-KW"/>
</dbReference>
<proteinExistence type="inferred from homology"/>
<dbReference type="Gene3D" id="3.90.550.10">
    <property type="entry name" value="Spore Coat Polysaccharide Biosynthesis Protein SpsA, Chain A"/>
    <property type="match status" value="1"/>
</dbReference>
<evidence type="ECO:0000313" key="13">
    <source>
        <dbReference type="Proteomes" id="UP000503483"/>
    </source>
</evidence>
<feature type="domain" description="Nucleotidyl transferase" evidence="9">
    <location>
        <begin position="3"/>
        <end position="300"/>
    </location>
</feature>
<dbReference type="InterPro" id="IPR051161">
    <property type="entry name" value="Mannose-6P_isomerase_type2"/>
</dbReference>
<evidence type="ECO:0000256" key="2">
    <source>
        <dbReference type="ARBA" id="ARBA00012387"/>
    </source>
</evidence>
<dbReference type="CDD" id="cd02509">
    <property type="entry name" value="GDP-M1P_Guanylyltransferase"/>
    <property type="match status" value="1"/>
</dbReference>
<sequence>MTNIILCGGSGTRLWPISRSLMPKQFVKLFLEESAEHKDKKSLFQLTVERNSKVCKSQFIVSNTEQYFLALDQLEELGKTNNKYLLEPVGRNTAPAIALACMQLDYDEIVLVTPSDHLIKDEKEYEKVLKKAKEFAKDNKLVTFGITPTFAETGFGYIEASPANGDSSLVNGMDVVNFHEKPSLDVANEYLETNNKYTNNKSTSYYMWNSGMFCFKAGVFLDELEKYSAEIYNTCKTAFDNKKIDNSTLRIQHSHMEAIPDDSIDYAVMEKSDIVKVIPSNIAWSDVGSFDALYEELPKDKNGNTKNDKHISIDSKNNLVYGSDRIIASIDVEDLIIIDTGDALLISKKGSSQKVKKVVEKLKASNSQLHNIHQTAYRPWGTYTVLEESAGYKIKRIEVKPGSRLSLQKHFHRNEHWIVVSGTATVTVGEETRLVRPNESTYIKMGEVHRLENQGKIPVVLIEAQVGEYIDEDDIVRISDDFKRE</sequence>
<dbReference type="InterPro" id="IPR005835">
    <property type="entry name" value="NTP_transferase_dom"/>
</dbReference>
<evidence type="ECO:0000259" key="11">
    <source>
        <dbReference type="Pfam" id="PF22640"/>
    </source>
</evidence>
<dbReference type="Pfam" id="PF01050">
    <property type="entry name" value="MannoseP_isomer"/>
    <property type="match status" value="1"/>
</dbReference>
<dbReference type="PANTHER" id="PTHR46390">
    <property type="entry name" value="MANNOSE-1-PHOSPHATE GUANYLYLTRANSFERASE"/>
    <property type="match status" value="1"/>
</dbReference>
<feature type="domain" description="Mannose-6-phosphate isomerase type II C-terminal" evidence="10">
    <location>
        <begin position="366"/>
        <end position="480"/>
    </location>
</feature>
<evidence type="ECO:0000313" key="12">
    <source>
        <dbReference type="EMBL" id="QKE29660.1"/>
    </source>
</evidence>
<keyword evidence="4 12" id="KW-0548">Nucleotidyltransferase</keyword>
<comment type="catalytic activity">
    <reaction evidence="7">
        <text>alpha-D-mannose 1-phosphate + GTP + H(+) = GDP-alpha-D-mannose + diphosphate</text>
        <dbReference type="Rhea" id="RHEA:15229"/>
        <dbReference type="ChEBI" id="CHEBI:15378"/>
        <dbReference type="ChEBI" id="CHEBI:33019"/>
        <dbReference type="ChEBI" id="CHEBI:37565"/>
        <dbReference type="ChEBI" id="CHEBI:57527"/>
        <dbReference type="ChEBI" id="CHEBI:58409"/>
        <dbReference type="EC" id="2.7.7.13"/>
    </reaction>
</comment>
<dbReference type="InterPro" id="IPR006375">
    <property type="entry name" value="Man1P_GuaTrfase/Man6P_Isoase"/>
</dbReference>
<protein>
    <recommendedName>
        <fullName evidence="2">mannose-1-phosphate guanylyltransferase</fullName>
        <ecNumber evidence="2">2.7.7.13</ecNumber>
    </recommendedName>
</protein>
<dbReference type="Pfam" id="PF00483">
    <property type="entry name" value="NTP_transferase"/>
    <property type="match status" value="1"/>
</dbReference>
<dbReference type="InterPro" id="IPR054566">
    <property type="entry name" value="ManC/GMP-like_b-helix"/>
</dbReference>
<comment type="similarity">
    <text evidence="1 8">Belongs to the mannose-6-phosphate isomerase type 2 family.</text>
</comment>
<dbReference type="InterPro" id="IPR049577">
    <property type="entry name" value="GMPP_N"/>
</dbReference>
<keyword evidence="3 12" id="KW-0808">Transferase</keyword>
<dbReference type="Pfam" id="PF22640">
    <property type="entry name" value="ManC_GMP_beta-helix"/>
    <property type="match status" value="1"/>
</dbReference>
<keyword evidence="12" id="KW-0413">Isomerase</keyword>
<dbReference type="Proteomes" id="UP000503483">
    <property type="component" value="Chromosome"/>
</dbReference>
<evidence type="ECO:0000256" key="5">
    <source>
        <dbReference type="ARBA" id="ARBA00022741"/>
    </source>
</evidence>
<dbReference type="AlphaFoldDB" id="A0A6M8EGB4"/>
<dbReference type="KEGG" id="paco:AACT_2577"/>
<dbReference type="FunFam" id="2.60.120.10:FF:000032">
    <property type="entry name" value="Mannose-1-phosphate guanylyltransferase/mannose-6-phosphate isomerase"/>
    <property type="match status" value="1"/>
</dbReference>
<dbReference type="GO" id="GO:0016853">
    <property type="term" value="F:isomerase activity"/>
    <property type="evidence" value="ECO:0007669"/>
    <property type="project" value="UniProtKB-KW"/>
</dbReference>
<evidence type="ECO:0000256" key="8">
    <source>
        <dbReference type="RuleBase" id="RU004190"/>
    </source>
</evidence>
<feature type="domain" description="MannoseP isomerase/GMP-like beta-helix" evidence="11">
    <location>
        <begin position="308"/>
        <end position="362"/>
    </location>
</feature>
<keyword evidence="5" id="KW-0547">Nucleotide-binding</keyword>
<reference evidence="12 13" key="1">
    <citation type="submission" date="2019-08" db="EMBL/GenBank/DDBJ databases">
        <title>Complete genome sequence of Arcobacter acticola.</title>
        <authorList>
            <person name="Miller W."/>
        </authorList>
    </citation>
    <scope>NUCLEOTIDE SEQUENCE [LARGE SCALE GENOMIC DNA]</scope>
    <source>
        <strain evidence="12 13">KCTC 52212</strain>
    </source>
</reference>
<dbReference type="SUPFAM" id="SSF53448">
    <property type="entry name" value="Nucleotide-diphospho-sugar transferases"/>
    <property type="match status" value="1"/>
</dbReference>
<dbReference type="NCBIfam" id="TIGR01479">
    <property type="entry name" value="GMP_PMI"/>
    <property type="match status" value="1"/>
</dbReference>
<evidence type="ECO:0000256" key="4">
    <source>
        <dbReference type="ARBA" id="ARBA00022695"/>
    </source>
</evidence>
<dbReference type="InterPro" id="IPR014710">
    <property type="entry name" value="RmlC-like_jellyroll"/>
</dbReference>
<evidence type="ECO:0000259" key="10">
    <source>
        <dbReference type="Pfam" id="PF01050"/>
    </source>
</evidence>
<gene>
    <name evidence="12" type="ORF">AACT_2577</name>
</gene>
<keyword evidence="13" id="KW-1185">Reference proteome</keyword>
<dbReference type="EC" id="2.7.7.13" evidence="2"/>
<evidence type="ECO:0000256" key="3">
    <source>
        <dbReference type="ARBA" id="ARBA00022679"/>
    </source>
</evidence>
<evidence type="ECO:0000256" key="7">
    <source>
        <dbReference type="ARBA" id="ARBA00047343"/>
    </source>
</evidence>
<evidence type="ECO:0000256" key="1">
    <source>
        <dbReference type="ARBA" id="ARBA00006115"/>
    </source>
</evidence>
<dbReference type="Gene3D" id="2.60.120.10">
    <property type="entry name" value="Jelly Rolls"/>
    <property type="match status" value="1"/>
</dbReference>
<dbReference type="InterPro" id="IPR001538">
    <property type="entry name" value="Man6P_isomerase-2_C"/>
</dbReference>
<dbReference type="FunFam" id="3.90.550.10:FF:000046">
    <property type="entry name" value="Mannose-1-phosphate guanylyltransferase (GDP)"/>
    <property type="match status" value="1"/>
</dbReference>
<evidence type="ECO:0000256" key="6">
    <source>
        <dbReference type="ARBA" id="ARBA00023134"/>
    </source>
</evidence>
<dbReference type="RefSeq" id="WP_172127595.1">
    <property type="nucleotide sequence ID" value="NZ_CP042652.1"/>
</dbReference>
<name>A0A6M8EGB4_9BACT</name>
<keyword evidence="6" id="KW-0342">GTP-binding</keyword>
<dbReference type="GO" id="GO:0009298">
    <property type="term" value="P:GDP-mannose biosynthetic process"/>
    <property type="evidence" value="ECO:0007669"/>
    <property type="project" value="TreeGrafter"/>
</dbReference>
<dbReference type="GO" id="GO:0004475">
    <property type="term" value="F:mannose-1-phosphate guanylyltransferase (GTP) activity"/>
    <property type="evidence" value="ECO:0007669"/>
    <property type="project" value="UniProtKB-EC"/>
</dbReference>